<keyword evidence="1" id="KW-0812">Transmembrane</keyword>
<dbReference type="NCBIfam" id="TIGR00229">
    <property type="entry name" value="sensory_box"/>
    <property type="match status" value="1"/>
</dbReference>
<dbReference type="Gene3D" id="3.30.450.20">
    <property type="entry name" value="PAS domain"/>
    <property type="match status" value="2"/>
</dbReference>
<dbReference type="PANTHER" id="PTHR46663">
    <property type="entry name" value="DIGUANYLATE CYCLASE DGCT-RELATED"/>
    <property type="match status" value="1"/>
</dbReference>
<dbReference type="InterPro" id="IPR000700">
    <property type="entry name" value="PAS-assoc_C"/>
</dbReference>
<dbReference type="InterPro" id="IPR052163">
    <property type="entry name" value="DGC-Regulatory_Protein"/>
</dbReference>
<evidence type="ECO:0000313" key="4">
    <source>
        <dbReference type="EMBL" id="MDR7377458.1"/>
    </source>
</evidence>
<comment type="caution">
    <text evidence="4">The sequence shown here is derived from an EMBL/GenBank/DDBJ whole genome shotgun (WGS) entry which is preliminary data.</text>
</comment>
<dbReference type="Proteomes" id="UP001180487">
    <property type="component" value="Unassembled WGS sequence"/>
</dbReference>
<gene>
    <name evidence="4" type="ORF">J2X19_002137</name>
</gene>
<dbReference type="Gene3D" id="6.10.340.10">
    <property type="match status" value="1"/>
</dbReference>
<dbReference type="CDD" id="cd18773">
    <property type="entry name" value="PDC1_HK_sensor"/>
    <property type="match status" value="1"/>
</dbReference>
<dbReference type="InterPro" id="IPR000160">
    <property type="entry name" value="GGDEF_dom"/>
</dbReference>
<dbReference type="RefSeq" id="WP_310373119.1">
    <property type="nucleotide sequence ID" value="NZ_JAVDXT010000002.1"/>
</dbReference>
<feature type="transmembrane region" description="Helical" evidence="1">
    <location>
        <begin position="34"/>
        <end position="54"/>
    </location>
</feature>
<dbReference type="PANTHER" id="PTHR46663:SF4">
    <property type="entry name" value="DIGUANYLATE CYCLASE DGCT-RELATED"/>
    <property type="match status" value="1"/>
</dbReference>
<dbReference type="SUPFAM" id="SSF55073">
    <property type="entry name" value="Nucleotide cyclase"/>
    <property type="match status" value="1"/>
</dbReference>
<dbReference type="EMBL" id="JAVDXT010000002">
    <property type="protein sequence ID" value="MDR7377458.1"/>
    <property type="molecule type" value="Genomic_DNA"/>
</dbReference>
<sequence length="690" mass="75185">MSPVAADTTPKLRSSRRSAWRWCLQLAGTFKFRVLLVAVMSALLSGVASSYFMAYESERVILRSFSLQQRDEVELAAEMLGSKIARVQASLGLMASSISPDLLERPAALERQLHSHPFMLQMFSAVQVVKIDGTVRARAARSVQLLEGVDFTREGYFQRTVTMGVNGVSDPSVSNGVSEPMVVMSVPIRDLGGRIFAVMVGALPLQSSDLLPTAASTLGPFSAALIVYTRSGVVLAHPDAQRRLQQVVDEPGLGPVVAAWRARGANAIDASGAHDLPRYLVATAYVSAADWYVARVTSTDYALQPLRQVHTESWLVVVGIMALCALLSTLLISNITRPITQLRDRAQRLLGAEHDPSAGWPRARGEIGELVQVFRHVTMERGRAQAAQNAMVEQLKAILKNASVGIVITRDRHFELVGSQANQLFGYADGELQGLDTSVLYVSPQAYAETGERFRVSLKMLGYFDGEVVLRRKDGSQLLVHMRGRGVNDSDPTAGVIWILTDVTAARAVQDQLSWTASHDSLTQLANRLDFESRLASAIAHAIHPQERGEVCAMFIDLDRFKPINDTAGHAAGDEVLRQIARLLESRVRQSDTVARMGGDEFAILLPGCSLERAQTIAEQVRIGVETWRMLWRTHTFSLSASIGVVQLSADLPDVAAVLEAADSACYEAKRSGRNQVVTYGAPPPVVLRA</sequence>
<dbReference type="PROSITE" id="PS50887">
    <property type="entry name" value="GGDEF"/>
    <property type="match status" value="1"/>
</dbReference>
<evidence type="ECO:0000259" key="2">
    <source>
        <dbReference type="PROSITE" id="PS50113"/>
    </source>
</evidence>
<proteinExistence type="predicted"/>
<keyword evidence="5" id="KW-1185">Reference proteome</keyword>
<dbReference type="Pfam" id="PF00990">
    <property type="entry name" value="GGDEF"/>
    <property type="match status" value="1"/>
</dbReference>
<organism evidence="4 5">
    <name type="scientific">Rhodoferax ferrireducens</name>
    <dbReference type="NCBI Taxonomy" id="192843"/>
    <lineage>
        <taxon>Bacteria</taxon>
        <taxon>Pseudomonadati</taxon>
        <taxon>Pseudomonadota</taxon>
        <taxon>Betaproteobacteria</taxon>
        <taxon>Burkholderiales</taxon>
        <taxon>Comamonadaceae</taxon>
        <taxon>Rhodoferax</taxon>
    </lineage>
</organism>
<dbReference type="CDD" id="cd00130">
    <property type="entry name" value="PAS"/>
    <property type="match status" value="1"/>
</dbReference>
<name>A0ABU2C801_9BURK</name>
<keyword evidence="1" id="KW-1133">Transmembrane helix</keyword>
<evidence type="ECO:0000259" key="3">
    <source>
        <dbReference type="PROSITE" id="PS50887"/>
    </source>
</evidence>
<dbReference type="Gene3D" id="3.30.70.270">
    <property type="match status" value="1"/>
</dbReference>
<feature type="domain" description="GGDEF" evidence="3">
    <location>
        <begin position="549"/>
        <end position="682"/>
    </location>
</feature>
<dbReference type="Pfam" id="PF13426">
    <property type="entry name" value="PAS_9"/>
    <property type="match status" value="1"/>
</dbReference>
<keyword evidence="1" id="KW-0472">Membrane</keyword>
<reference evidence="4 5" key="1">
    <citation type="submission" date="2023-07" db="EMBL/GenBank/DDBJ databases">
        <title>Sorghum-associated microbial communities from plants grown in Nebraska, USA.</title>
        <authorList>
            <person name="Schachtman D."/>
        </authorList>
    </citation>
    <scope>NUCLEOTIDE SEQUENCE [LARGE SCALE GENOMIC DNA]</scope>
    <source>
        <strain evidence="4 5">BE313</strain>
    </source>
</reference>
<dbReference type="SMART" id="SM00267">
    <property type="entry name" value="GGDEF"/>
    <property type="match status" value="1"/>
</dbReference>
<accession>A0ABU2C801</accession>
<dbReference type="NCBIfam" id="TIGR00254">
    <property type="entry name" value="GGDEF"/>
    <property type="match status" value="1"/>
</dbReference>
<feature type="transmembrane region" description="Helical" evidence="1">
    <location>
        <begin position="314"/>
        <end position="335"/>
    </location>
</feature>
<dbReference type="PROSITE" id="PS50113">
    <property type="entry name" value="PAC"/>
    <property type="match status" value="1"/>
</dbReference>
<dbReference type="InterPro" id="IPR035965">
    <property type="entry name" value="PAS-like_dom_sf"/>
</dbReference>
<dbReference type="CDD" id="cd01949">
    <property type="entry name" value="GGDEF"/>
    <property type="match status" value="1"/>
</dbReference>
<evidence type="ECO:0000313" key="5">
    <source>
        <dbReference type="Proteomes" id="UP001180487"/>
    </source>
</evidence>
<dbReference type="InterPro" id="IPR029787">
    <property type="entry name" value="Nucleotide_cyclase"/>
</dbReference>
<dbReference type="SUPFAM" id="SSF55785">
    <property type="entry name" value="PYP-like sensor domain (PAS domain)"/>
    <property type="match status" value="1"/>
</dbReference>
<feature type="domain" description="PAC" evidence="2">
    <location>
        <begin position="464"/>
        <end position="515"/>
    </location>
</feature>
<dbReference type="InterPro" id="IPR000014">
    <property type="entry name" value="PAS"/>
</dbReference>
<evidence type="ECO:0000256" key="1">
    <source>
        <dbReference type="SAM" id="Phobius"/>
    </source>
</evidence>
<dbReference type="InterPro" id="IPR043128">
    <property type="entry name" value="Rev_trsase/Diguanyl_cyclase"/>
</dbReference>
<protein>
    <submittedName>
        <fullName evidence="4">Diguanylate cyclase (GGDEF)-like protein/PAS domain S-box-containing protein</fullName>
    </submittedName>
</protein>